<accession>A0AAD4N1I1</accession>
<dbReference type="GO" id="GO:0005737">
    <property type="term" value="C:cytoplasm"/>
    <property type="evidence" value="ECO:0007669"/>
    <property type="project" value="TreeGrafter"/>
</dbReference>
<dbReference type="CDD" id="cd03193">
    <property type="entry name" value="GST_C_Metaxin"/>
    <property type="match status" value="1"/>
</dbReference>
<evidence type="ECO:0000313" key="3">
    <source>
        <dbReference type="Proteomes" id="UP001201812"/>
    </source>
</evidence>
<dbReference type="Pfam" id="PF17171">
    <property type="entry name" value="GST_C_6"/>
    <property type="match status" value="1"/>
</dbReference>
<dbReference type="EMBL" id="JAKKPZ010000022">
    <property type="protein sequence ID" value="KAI1711390.1"/>
    <property type="molecule type" value="Genomic_DNA"/>
</dbReference>
<protein>
    <submittedName>
        <fullName evidence="2">Cadmium-inducible lysosomal protein CDR-5</fullName>
    </submittedName>
</protein>
<dbReference type="SUPFAM" id="SSF47616">
    <property type="entry name" value="GST C-terminal domain-like"/>
    <property type="match status" value="1"/>
</dbReference>
<dbReference type="PROSITE" id="PS50405">
    <property type="entry name" value="GST_CTER"/>
    <property type="match status" value="1"/>
</dbReference>
<gene>
    <name evidence="2" type="ORF">DdX_10270</name>
</gene>
<dbReference type="Proteomes" id="UP001201812">
    <property type="component" value="Unassembled WGS sequence"/>
</dbReference>
<dbReference type="InterPro" id="IPR050931">
    <property type="entry name" value="Mito_Protein_Transport_Metaxin"/>
</dbReference>
<sequence length="127" mass="14464">MSFIETTLDGRAPAILKYVAYPFFYPNMWKLLNMEGTGKHSPEEVQAILRADLNAIDQILGDKEWIVGEEPSLADFAFFGHAAGSYNVPYDHPIQHMLDTEFPRLKAHHERMAKTYFPGVNFARCST</sequence>
<feature type="domain" description="GST C-terminal" evidence="1">
    <location>
        <begin position="1"/>
        <end position="127"/>
    </location>
</feature>
<dbReference type="InterPro" id="IPR010987">
    <property type="entry name" value="Glutathione-S-Trfase_C-like"/>
</dbReference>
<proteinExistence type="predicted"/>
<reference evidence="2" key="1">
    <citation type="submission" date="2022-01" db="EMBL/GenBank/DDBJ databases">
        <title>Genome Sequence Resource for Two Populations of Ditylenchus destructor, the Migratory Endoparasitic Phytonematode.</title>
        <authorList>
            <person name="Zhang H."/>
            <person name="Lin R."/>
            <person name="Xie B."/>
        </authorList>
    </citation>
    <scope>NUCLEOTIDE SEQUENCE</scope>
    <source>
        <strain evidence="2">BazhouSP</strain>
    </source>
</reference>
<organism evidence="2 3">
    <name type="scientific">Ditylenchus destructor</name>
    <dbReference type="NCBI Taxonomy" id="166010"/>
    <lineage>
        <taxon>Eukaryota</taxon>
        <taxon>Metazoa</taxon>
        <taxon>Ecdysozoa</taxon>
        <taxon>Nematoda</taxon>
        <taxon>Chromadorea</taxon>
        <taxon>Rhabditida</taxon>
        <taxon>Tylenchina</taxon>
        <taxon>Tylenchomorpha</taxon>
        <taxon>Sphaerularioidea</taxon>
        <taxon>Anguinidae</taxon>
        <taxon>Anguininae</taxon>
        <taxon>Ditylenchus</taxon>
    </lineage>
</organism>
<dbReference type="AlphaFoldDB" id="A0AAD4N1I1"/>
<name>A0AAD4N1I1_9BILA</name>
<dbReference type="PANTHER" id="PTHR12289">
    <property type="entry name" value="METAXIN RELATED"/>
    <property type="match status" value="1"/>
</dbReference>
<evidence type="ECO:0000313" key="2">
    <source>
        <dbReference type="EMBL" id="KAI1711390.1"/>
    </source>
</evidence>
<dbReference type="Gene3D" id="1.20.1050.10">
    <property type="match status" value="1"/>
</dbReference>
<keyword evidence="3" id="KW-1185">Reference proteome</keyword>
<dbReference type="InterPro" id="IPR036282">
    <property type="entry name" value="Glutathione-S-Trfase_C_sf"/>
</dbReference>
<comment type="caution">
    <text evidence="2">The sequence shown here is derived from an EMBL/GenBank/DDBJ whole genome shotgun (WGS) entry which is preliminary data.</text>
</comment>
<dbReference type="InterPro" id="IPR033468">
    <property type="entry name" value="Metaxin_GST"/>
</dbReference>
<evidence type="ECO:0000259" key="1">
    <source>
        <dbReference type="PROSITE" id="PS50405"/>
    </source>
</evidence>
<dbReference type="PANTHER" id="PTHR12289:SF32">
    <property type="entry name" value="GST_C_6 DOMAIN-CONTAINING PROTEIN"/>
    <property type="match status" value="1"/>
</dbReference>